<gene>
    <name evidence="2" type="ORF">DdX_03088</name>
</gene>
<sequence length="257" mass="29341">MNQRLVNWKLDCQLGRMQSQTTDQSANDDQTDANSSTSTPMKCYYGHFRDGSLERMKRQKWEQERATATDWFPFDSHAQHIPPVVTCPVSRILIANKSASTFQENGHYRDGSLTKMKQEQWEKEKTLSGPKWYPFGSSRTADKDRNCANLSAREVTELERNLRKSPVRDRIRSSLRHSVTNGTALGANNPKSTLRHYTKSMESMPVAPMLRKFSGKNNVTSTPILTSTYVTNRTALGASNQTKVFIQYYIFPAKTIF</sequence>
<accession>A0AAD4NIK2</accession>
<evidence type="ECO:0000313" key="3">
    <source>
        <dbReference type="Proteomes" id="UP001201812"/>
    </source>
</evidence>
<proteinExistence type="predicted"/>
<evidence type="ECO:0000256" key="1">
    <source>
        <dbReference type="SAM" id="MobiDB-lite"/>
    </source>
</evidence>
<dbReference type="Proteomes" id="UP001201812">
    <property type="component" value="Unassembled WGS sequence"/>
</dbReference>
<dbReference type="AlphaFoldDB" id="A0AAD4NIK2"/>
<name>A0AAD4NIK2_9BILA</name>
<feature type="region of interest" description="Disordered" evidence="1">
    <location>
        <begin position="17"/>
        <end position="38"/>
    </location>
</feature>
<organism evidence="2 3">
    <name type="scientific">Ditylenchus destructor</name>
    <dbReference type="NCBI Taxonomy" id="166010"/>
    <lineage>
        <taxon>Eukaryota</taxon>
        <taxon>Metazoa</taxon>
        <taxon>Ecdysozoa</taxon>
        <taxon>Nematoda</taxon>
        <taxon>Chromadorea</taxon>
        <taxon>Rhabditida</taxon>
        <taxon>Tylenchina</taxon>
        <taxon>Tylenchomorpha</taxon>
        <taxon>Sphaerularioidea</taxon>
        <taxon>Anguinidae</taxon>
        <taxon>Anguininae</taxon>
        <taxon>Ditylenchus</taxon>
    </lineage>
</organism>
<reference evidence="2" key="1">
    <citation type="submission" date="2022-01" db="EMBL/GenBank/DDBJ databases">
        <title>Genome Sequence Resource for Two Populations of Ditylenchus destructor, the Migratory Endoparasitic Phytonematode.</title>
        <authorList>
            <person name="Zhang H."/>
            <person name="Lin R."/>
            <person name="Xie B."/>
        </authorList>
    </citation>
    <scope>NUCLEOTIDE SEQUENCE</scope>
    <source>
        <strain evidence="2">BazhouSP</strain>
    </source>
</reference>
<protein>
    <submittedName>
        <fullName evidence="2">Uncharacterized protein</fullName>
    </submittedName>
</protein>
<comment type="caution">
    <text evidence="2">The sequence shown here is derived from an EMBL/GenBank/DDBJ whole genome shotgun (WGS) entry which is preliminary data.</text>
</comment>
<evidence type="ECO:0000313" key="2">
    <source>
        <dbReference type="EMBL" id="KAI1726370.1"/>
    </source>
</evidence>
<dbReference type="EMBL" id="JAKKPZ010000002">
    <property type="protein sequence ID" value="KAI1726370.1"/>
    <property type="molecule type" value="Genomic_DNA"/>
</dbReference>
<keyword evidence="3" id="KW-1185">Reference proteome</keyword>